<organism evidence="12">
    <name type="scientific">Fervidobacterium pennivorans</name>
    <dbReference type="NCBI Taxonomy" id="93466"/>
    <lineage>
        <taxon>Bacteria</taxon>
        <taxon>Thermotogati</taxon>
        <taxon>Thermotogota</taxon>
        <taxon>Thermotogae</taxon>
        <taxon>Thermotogales</taxon>
        <taxon>Fervidobacteriaceae</taxon>
        <taxon>Fervidobacterium</taxon>
    </lineage>
</organism>
<dbReference type="PANTHER" id="PTHR39321">
    <property type="entry name" value="NICOTINATE-NUCLEOTIDE ADENYLYLTRANSFERASE-RELATED"/>
    <property type="match status" value="1"/>
</dbReference>
<dbReference type="NCBIfam" id="TIGR00482">
    <property type="entry name" value="nicotinate (nicotinamide) nucleotide adenylyltransferase"/>
    <property type="match status" value="1"/>
</dbReference>
<dbReference type="EMBL" id="DSZZ01000415">
    <property type="protein sequence ID" value="HGU53614.1"/>
    <property type="molecule type" value="Genomic_DNA"/>
</dbReference>
<comment type="catalytic activity">
    <reaction evidence="9 10">
        <text>nicotinate beta-D-ribonucleotide + ATP + H(+) = deamido-NAD(+) + diphosphate</text>
        <dbReference type="Rhea" id="RHEA:22860"/>
        <dbReference type="ChEBI" id="CHEBI:15378"/>
        <dbReference type="ChEBI" id="CHEBI:30616"/>
        <dbReference type="ChEBI" id="CHEBI:33019"/>
        <dbReference type="ChEBI" id="CHEBI:57502"/>
        <dbReference type="ChEBI" id="CHEBI:58437"/>
        <dbReference type="EC" id="2.7.7.18"/>
    </reaction>
</comment>
<keyword evidence="7 10" id="KW-0067">ATP-binding</keyword>
<feature type="domain" description="Cytidyltransferase-like" evidence="11">
    <location>
        <begin position="24"/>
        <end position="188"/>
    </location>
</feature>
<evidence type="ECO:0000256" key="5">
    <source>
        <dbReference type="ARBA" id="ARBA00022695"/>
    </source>
</evidence>
<dbReference type="Gene3D" id="3.40.50.620">
    <property type="entry name" value="HUPs"/>
    <property type="match status" value="1"/>
</dbReference>
<dbReference type="Pfam" id="PF01467">
    <property type="entry name" value="CTP_transf_like"/>
    <property type="match status" value="1"/>
</dbReference>
<keyword evidence="6 10" id="KW-0547">Nucleotide-binding</keyword>
<proteinExistence type="inferred from homology"/>
<dbReference type="GO" id="GO:0005524">
    <property type="term" value="F:ATP binding"/>
    <property type="evidence" value="ECO:0007669"/>
    <property type="project" value="UniProtKB-KW"/>
</dbReference>
<dbReference type="AlphaFoldDB" id="A0A7V4KER7"/>
<evidence type="ECO:0000256" key="9">
    <source>
        <dbReference type="ARBA" id="ARBA00048721"/>
    </source>
</evidence>
<evidence type="ECO:0000259" key="11">
    <source>
        <dbReference type="Pfam" id="PF01467"/>
    </source>
</evidence>
<comment type="similarity">
    <text evidence="10">Belongs to the NadD family.</text>
</comment>
<evidence type="ECO:0000313" key="12">
    <source>
        <dbReference type="EMBL" id="HGU53614.1"/>
    </source>
</evidence>
<evidence type="ECO:0000256" key="6">
    <source>
        <dbReference type="ARBA" id="ARBA00022741"/>
    </source>
</evidence>
<evidence type="ECO:0000256" key="8">
    <source>
        <dbReference type="ARBA" id="ARBA00023027"/>
    </source>
</evidence>
<keyword evidence="8 10" id="KW-0520">NAD</keyword>
<evidence type="ECO:0000256" key="2">
    <source>
        <dbReference type="ARBA" id="ARBA00005019"/>
    </source>
</evidence>
<comment type="function">
    <text evidence="1 10">Catalyzes the reversible adenylation of nicotinate mononucleotide (NaMN) to nicotinic acid adenine dinucleotide (NaAD).</text>
</comment>
<evidence type="ECO:0000256" key="10">
    <source>
        <dbReference type="HAMAP-Rule" id="MF_00244"/>
    </source>
</evidence>
<dbReference type="SUPFAM" id="SSF52374">
    <property type="entry name" value="Nucleotidylyl transferase"/>
    <property type="match status" value="1"/>
</dbReference>
<dbReference type="GO" id="GO:0009435">
    <property type="term" value="P:NAD+ biosynthetic process"/>
    <property type="evidence" value="ECO:0007669"/>
    <property type="project" value="UniProtKB-UniRule"/>
</dbReference>
<comment type="pathway">
    <text evidence="2 10">Cofactor biosynthesis; NAD(+) biosynthesis; deamido-NAD(+) from nicotinate D-ribonucleotide: step 1/1.</text>
</comment>
<dbReference type="HAMAP" id="MF_00244">
    <property type="entry name" value="NaMN_adenylyltr"/>
    <property type="match status" value="1"/>
</dbReference>
<evidence type="ECO:0000256" key="7">
    <source>
        <dbReference type="ARBA" id="ARBA00022840"/>
    </source>
</evidence>
<evidence type="ECO:0000256" key="4">
    <source>
        <dbReference type="ARBA" id="ARBA00022679"/>
    </source>
</evidence>
<keyword evidence="3 10" id="KW-0662">Pyridine nucleotide biosynthesis</keyword>
<comment type="caution">
    <text evidence="12">The sequence shown here is derived from an EMBL/GenBank/DDBJ whole genome shotgun (WGS) entry which is preliminary data.</text>
</comment>
<protein>
    <recommendedName>
        <fullName evidence="10">Probable nicotinate-nucleotide adenylyltransferase</fullName>
        <ecNumber evidence="10">2.7.7.18</ecNumber>
    </recommendedName>
    <alternativeName>
        <fullName evidence="10">Deamido-NAD(+) diphosphorylase</fullName>
    </alternativeName>
    <alternativeName>
        <fullName evidence="10">Deamido-NAD(+) pyrophosphorylase</fullName>
    </alternativeName>
    <alternativeName>
        <fullName evidence="10">Nicotinate mononucleotide adenylyltransferase</fullName>
        <shortName evidence="10">NaMN adenylyltransferase</shortName>
    </alternativeName>
</protein>
<dbReference type="EC" id="2.7.7.18" evidence="10"/>
<keyword evidence="4 10" id="KW-0808">Transferase</keyword>
<gene>
    <name evidence="10 12" type="primary">nadD</name>
    <name evidence="12" type="ORF">ENT78_08880</name>
</gene>
<keyword evidence="5 10" id="KW-0548">Nucleotidyltransferase</keyword>
<evidence type="ECO:0000256" key="3">
    <source>
        <dbReference type="ARBA" id="ARBA00022642"/>
    </source>
</evidence>
<dbReference type="UniPathway" id="UPA00253">
    <property type="reaction ID" value="UER00332"/>
</dbReference>
<dbReference type="PANTHER" id="PTHR39321:SF3">
    <property type="entry name" value="PHOSPHOPANTETHEINE ADENYLYLTRANSFERASE"/>
    <property type="match status" value="1"/>
</dbReference>
<reference evidence="12" key="1">
    <citation type="journal article" date="2020" name="mSystems">
        <title>Genome- and Community-Level Interaction Insights into Carbon Utilization and Element Cycling Functions of Hydrothermarchaeota in Hydrothermal Sediment.</title>
        <authorList>
            <person name="Zhou Z."/>
            <person name="Liu Y."/>
            <person name="Xu W."/>
            <person name="Pan J."/>
            <person name="Luo Z.H."/>
            <person name="Li M."/>
        </authorList>
    </citation>
    <scope>NUCLEOTIDE SEQUENCE [LARGE SCALE GENOMIC DNA]</scope>
    <source>
        <strain evidence="12">SpSt-61</strain>
    </source>
</reference>
<dbReference type="InterPro" id="IPR005248">
    <property type="entry name" value="NadD/NMNAT"/>
</dbReference>
<dbReference type="InterPro" id="IPR004821">
    <property type="entry name" value="Cyt_trans-like"/>
</dbReference>
<dbReference type="InterPro" id="IPR014729">
    <property type="entry name" value="Rossmann-like_a/b/a_fold"/>
</dbReference>
<name>A0A7V4KER7_FERPE</name>
<dbReference type="GO" id="GO:0004515">
    <property type="term" value="F:nicotinate-nucleotide adenylyltransferase activity"/>
    <property type="evidence" value="ECO:0007669"/>
    <property type="project" value="UniProtKB-UniRule"/>
</dbReference>
<sequence length="221" mass="25987">MRKMEILYGLKELSSLTKNDTAVVFGSSFNPPHVGHIVIFNYALNFFDADFYIVPTNRPPHKKLAVPFEKRFDWAVKTYKVFSNVEKGIFITDMERHIEGVNYAIHNVEYFLKYYKKVILLVGEDALGNIERWYKYDELLSKSTLAVYPRTRDGSLYKRGREVLGKLYDRVFELNFPIVEVSSSEIRRFVREGKTIAGLVPKEIEDEVMEIYKYVEEGERW</sequence>
<accession>A0A7V4KER7</accession>
<evidence type="ECO:0000256" key="1">
    <source>
        <dbReference type="ARBA" id="ARBA00002324"/>
    </source>
</evidence>
<dbReference type="CDD" id="cd02165">
    <property type="entry name" value="NMNAT"/>
    <property type="match status" value="1"/>
</dbReference>